<dbReference type="PROSITE" id="PS00141">
    <property type="entry name" value="ASP_PROTEASE"/>
    <property type="match status" value="1"/>
</dbReference>
<dbReference type="GO" id="GO:0004190">
    <property type="term" value="F:aspartic-type endopeptidase activity"/>
    <property type="evidence" value="ECO:0007669"/>
    <property type="project" value="InterPro"/>
</dbReference>
<name>A0AAV1C2C7_OLDCO</name>
<protein>
    <submittedName>
        <fullName evidence="5">OLC1v1024238C1</fullName>
    </submittedName>
</protein>
<comment type="similarity">
    <text evidence="1">Belongs to the peptidase A1 family.</text>
</comment>
<organism evidence="5 6">
    <name type="scientific">Oldenlandia corymbosa var. corymbosa</name>
    <dbReference type="NCBI Taxonomy" id="529605"/>
    <lineage>
        <taxon>Eukaryota</taxon>
        <taxon>Viridiplantae</taxon>
        <taxon>Streptophyta</taxon>
        <taxon>Embryophyta</taxon>
        <taxon>Tracheophyta</taxon>
        <taxon>Spermatophyta</taxon>
        <taxon>Magnoliopsida</taxon>
        <taxon>eudicotyledons</taxon>
        <taxon>Gunneridae</taxon>
        <taxon>Pentapetalae</taxon>
        <taxon>asterids</taxon>
        <taxon>lamiids</taxon>
        <taxon>Gentianales</taxon>
        <taxon>Rubiaceae</taxon>
        <taxon>Rubioideae</taxon>
        <taxon>Spermacoceae</taxon>
        <taxon>Hedyotis-Oldenlandia complex</taxon>
        <taxon>Oldenlandia</taxon>
    </lineage>
</organism>
<evidence type="ECO:0000259" key="4">
    <source>
        <dbReference type="PROSITE" id="PS51767"/>
    </source>
</evidence>
<dbReference type="AlphaFoldDB" id="A0AAV1C2C7"/>
<proteinExistence type="inferred from homology"/>
<dbReference type="InterPro" id="IPR001969">
    <property type="entry name" value="Aspartic_peptidase_AS"/>
</dbReference>
<dbReference type="EMBL" id="OX459118">
    <property type="protein sequence ID" value="CAI9089630.1"/>
    <property type="molecule type" value="Genomic_DNA"/>
</dbReference>
<keyword evidence="2" id="KW-0645">Protease</keyword>
<reference evidence="5" key="1">
    <citation type="submission" date="2023-03" db="EMBL/GenBank/DDBJ databases">
        <authorList>
            <person name="Julca I."/>
        </authorList>
    </citation>
    <scope>NUCLEOTIDE SEQUENCE</scope>
</reference>
<dbReference type="PANTHER" id="PTHR47967">
    <property type="entry name" value="OS07G0603500 PROTEIN-RELATED"/>
    <property type="match status" value="1"/>
</dbReference>
<dbReference type="InterPro" id="IPR032861">
    <property type="entry name" value="TAXi_N"/>
</dbReference>
<dbReference type="InterPro" id="IPR051708">
    <property type="entry name" value="Plant_Aspart_Prot_A1"/>
</dbReference>
<evidence type="ECO:0000313" key="5">
    <source>
        <dbReference type="EMBL" id="CAI9089630.1"/>
    </source>
</evidence>
<dbReference type="GO" id="GO:0006508">
    <property type="term" value="P:proteolysis"/>
    <property type="evidence" value="ECO:0007669"/>
    <property type="project" value="UniProtKB-KW"/>
</dbReference>
<dbReference type="GO" id="GO:0005576">
    <property type="term" value="C:extracellular region"/>
    <property type="evidence" value="ECO:0007669"/>
    <property type="project" value="TreeGrafter"/>
</dbReference>
<feature type="domain" description="Peptidase A1" evidence="4">
    <location>
        <begin position="1"/>
        <end position="264"/>
    </location>
</feature>
<keyword evidence="3" id="KW-0378">Hydrolase</keyword>
<evidence type="ECO:0000256" key="3">
    <source>
        <dbReference type="ARBA" id="ARBA00022801"/>
    </source>
</evidence>
<dbReference type="InterPro" id="IPR033121">
    <property type="entry name" value="PEPTIDASE_A1"/>
</dbReference>
<keyword evidence="6" id="KW-1185">Reference proteome</keyword>
<dbReference type="InterPro" id="IPR021109">
    <property type="entry name" value="Peptidase_aspartic_dom_sf"/>
</dbReference>
<dbReference type="Gene3D" id="2.40.70.10">
    <property type="entry name" value="Acid Proteases"/>
    <property type="match status" value="2"/>
</dbReference>
<dbReference type="Proteomes" id="UP001161247">
    <property type="component" value="Chromosome 1"/>
</dbReference>
<dbReference type="SUPFAM" id="SSF50630">
    <property type="entry name" value="Acid proteases"/>
    <property type="match status" value="1"/>
</dbReference>
<evidence type="ECO:0000256" key="2">
    <source>
        <dbReference type="ARBA" id="ARBA00022670"/>
    </source>
</evidence>
<gene>
    <name evidence="5" type="ORF">OLC1_LOCUS1945</name>
</gene>
<evidence type="ECO:0000313" key="6">
    <source>
        <dbReference type="Proteomes" id="UP001161247"/>
    </source>
</evidence>
<dbReference type="Pfam" id="PF14541">
    <property type="entry name" value="TAXi_C"/>
    <property type="match status" value="1"/>
</dbReference>
<sequence length="272" mass="29442">MAIVDSGSDLTWTQFEPCAQSYKQDTLLFNPAKSSSYRKLRCNTTLCSEAREWNCDKEHSCTYKYSYVDGSFTVGNLANETFTFGTNSGKKTSIPTLLFDAGVSITQWGIESGVGSANNATKKTKIINVNKISSNGDTAAAAGPKKGVNIIIDSGVKLTFLPRQLATDLEATLCESIIGTISPDPQGLFNLCYKTGKGTTFPDIVAHFTGAYIILPTFNTFLQVSDDLICFTLLGTDDLPIFGNLSQGDYLIGYNLVNGTVYFKQIGCSKVI</sequence>
<dbReference type="Pfam" id="PF14543">
    <property type="entry name" value="TAXi_N"/>
    <property type="match status" value="1"/>
</dbReference>
<dbReference type="InterPro" id="IPR032799">
    <property type="entry name" value="TAXi_C"/>
</dbReference>
<dbReference type="PANTHER" id="PTHR47967:SF128">
    <property type="entry name" value="ASPARTIC PROTEINASE CDR1-LIKE"/>
    <property type="match status" value="1"/>
</dbReference>
<evidence type="ECO:0000256" key="1">
    <source>
        <dbReference type="ARBA" id="ARBA00007447"/>
    </source>
</evidence>
<accession>A0AAV1C2C7</accession>
<dbReference type="PROSITE" id="PS51767">
    <property type="entry name" value="PEPTIDASE_A1"/>
    <property type="match status" value="1"/>
</dbReference>